<feature type="transmembrane region" description="Helical" evidence="6">
    <location>
        <begin position="422"/>
        <end position="441"/>
    </location>
</feature>
<feature type="transmembrane region" description="Helical" evidence="6">
    <location>
        <begin position="387"/>
        <end position="410"/>
    </location>
</feature>
<dbReference type="Gene3D" id="1.20.1250.20">
    <property type="entry name" value="MFS general substrate transporter like domains"/>
    <property type="match status" value="1"/>
</dbReference>
<comment type="subcellular location">
    <subcellularLocation>
        <location evidence="1">Membrane</location>
        <topology evidence="1">Multi-pass membrane protein</topology>
    </subcellularLocation>
</comment>
<feature type="region of interest" description="Disordered" evidence="5">
    <location>
        <begin position="565"/>
        <end position="605"/>
    </location>
</feature>
<feature type="transmembrane region" description="Helical" evidence="6">
    <location>
        <begin position="523"/>
        <end position="546"/>
    </location>
</feature>
<dbReference type="InterPro" id="IPR036259">
    <property type="entry name" value="MFS_trans_sf"/>
</dbReference>
<evidence type="ECO:0008006" key="9">
    <source>
        <dbReference type="Google" id="ProtNLM"/>
    </source>
</evidence>
<dbReference type="GO" id="GO:0022857">
    <property type="term" value="F:transmembrane transporter activity"/>
    <property type="evidence" value="ECO:0007669"/>
    <property type="project" value="InterPro"/>
</dbReference>
<evidence type="ECO:0000256" key="3">
    <source>
        <dbReference type="ARBA" id="ARBA00022989"/>
    </source>
</evidence>
<name>E3MHD1_CAERE</name>
<feature type="transmembrane region" description="Helical" evidence="6">
    <location>
        <begin position="160"/>
        <end position="181"/>
    </location>
</feature>
<dbReference type="GO" id="GO:0016020">
    <property type="term" value="C:membrane"/>
    <property type="evidence" value="ECO:0007669"/>
    <property type="project" value="UniProtKB-SubCell"/>
</dbReference>
<dbReference type="OrthoDB" id="419734at2759"/>
<protein>
    <recommendedName>
        <fullName evidence="9">Major facilitator superfamily (MFS) profile domain-containing protein</fullName>
    </recommendedName>
</protein>
<feature type="transmembrane region" description="Helical" evidence="6">
    <location>
        <begin position="235"/>
        <end position="260"/>
    </location>
</feature>
<dbReference type="Pfam" id="PF07690">
    <property type="entry name" value="MFS_1"/>
    <property type="match status" value="1"/>
</dbReference>
<dbReference type="EMBL" id="DS268445">
    <property type="protein sequence ID" value="EFP01956.1"/>
    <property type="molecule type" value="Genomic_DNA"/>
</dbReference>
<feature type="region of interest" description="Disordered" evidence="5">
    <location>
        <begin position="1"/>
        <end position="24"/>
    </location>
</feature>
<keyword evidence="4 6" id="KW-0472">Membrane</keyword>
<feature type="transmembrane region" description="Helical" evidence="6">
    <location>
        <begin position="453"/>
        <end position="473"/>
    </location>
</feature>
<dbReference type="InParanoid" id="E3MHD1"/>
<evidence type="ECO:0000313" key="8">
    <source>
        <dbReference type="Proteomes" id="UP000008281"/>
    </source>
</evidence>
<evidence type="ECO:0000256" key="6">
    <source>
        <dbReference type="SAM" id="Phobius"/>
    </source>
</evidence>
<accession>E3MHD1</accession>
<dbReference type="SUPFAM" id="SSF103473">
    <property type="entry name" value="MFS general substrate transporter"/>
    <property type="match status" value="1"/>
</dbReference>
<proteinExistence type="predicted"/>
<feature type="transmembrane region" description="Helical" evidence="6">
    <location>
        <begin position="130"/>
        <end position="148"/>
    </location>
</feature>
<dbReference type="PANTHER" id="PTHR23507">
    <property type="entry name" value="ZGC:174356"/>
    <property type="match status" value="1"/>
</dbReference>
<evidence type="ECO:0000313" key="7">
    <source>
        <dbReference type="EMBL" id="EFP01956.1"/>
    </source>
</evidence>
<evidence type="ECO:0000256" key="1">
    <source>
        <dbReference type="ARBA" id="ARBA00004141"/>
    </source>
</evidence>
<keyword evidence="8" id="KW-1185">Reference proteome</keyword>
<evidence type="ECO:0000256" key="4">
    <source>
        <dbReference type="ARBA" id="ARBA00023136"/>
    </source>
</evidence>
<dbReference type="HOGENOM" id="CLU_028365_5_0_1"/>
<dbReference type="AlphaFoldDB" id="E3MHD1"/>
<dbReference type="InterPro" id="IPR011701">
    <property type="entry name" value="MFS"/>
</dbReference>
<dbReference type="Proteomes" id="UP000008281">
    <property type="component" value="Unassembled WGS sequence"/>
</dbReference>
<feature type="transmembrane region" description="Helical" evidence="6">
    <location>
        <begin position="351"/>
        <end position="375"/>
    </location>
</feature>
<keyword evidence="2 6" id="KW-0812">Transmembrane</keyword>
<evidence type="ECO:0000256" key="5">
    <source>
        <dbReference type="SAM" id="MobiDB-lite"/>
    </source>
</evidence>
<dbReference type="PANTHER" id="PTHR23507:SF6">
    <property type="entry name" value="PROTON-COUPLED FOLATE TRANSPORTER"/>
    <property type="match status" value="1"/>
</dbReference>
<reference evidence="7" key="1">
    <citation type="submission" date="2007-07" db="EMBL/GenBank/DDBJ databases">
        <title>PCAP assembly of the Caenorhabditis remanei genome.</title>
        <authorList>
            <consortium name="The Caenorhabditis remanei Sequencing Consortium"/>
            <person name="Wilson R.K."/>
        </authorList>
    </citation>
    <scope>NUCLEOTIDE SEQUENCE [LARGE SCALE GENOMIC DNA]</scope>
    <source>
        <strain evidence="7">PB4641</strain>
    </source>
</reference>
<dbReference type="OMA" id="WPGFAFF"/>
<dbReference type="eggNOG" id="KOG2816">
    <property type="taxonomic scope" value="Eukaryota"/>
</dbReference>
<keyword evidence="3 6" id="KW-1133">Transmembrane helix</keyword>
<sequence length="605" mass="67598">MDNHPHVQPVRRRLESEQADPPQSEISMSVVTDDTRLFSVRRRPTLYALNENKSIWCCPINVEPILFLVTCGFGLMATNNSLFTYWARCVQIAQEHKELSHNATYTCASIATYNGTLQDDVEKDIANTKIYLQIFGTIPTLIVSPLIGNWSDKNGRKPPLLFSLFGLVLNNFLLLCATLTYESINVYYWFFVSEVLLGLFGGGAATFSTTLAIVTDDCRHKLKPGSSTVPFRVGLASFIQSIGMLSGTLIVSILAVPAIISVERHALSYTKCAFIQTGLSLIALIYAIFFVRETHFPKREDFSYNQFDDNEEAVMDEEELPPKPRGIRQFTTYLENVFGVLTVRRPGLTRLCLCVSLAFVFIEFLSFDPALLLLLVKRLPFAWNDKLFSYFTVTRGLVSSLGMVLCPILLTFCHWLGKDSLLIIAALASSAATSFLTAFATRTEHIFYSKTGLTSALLIECVSACAFGLIMGGMQPAYRSFLPRMVAKEETARLLTVVSIIISFSPILSSLIFNNIFNATLTWWPGFAFFVSGCFQSSVFIGQIIIHMLMRPQWALDKQLRARRLDESDSPPDTSDFRVVGVPDVEERSISNTAVDSDSGSRREI</sequence>
<feature type="transmembrane region" description="Helical" evidence="6">
    <location>
        <begin position="187"/>
        <end position="214"/>
    </location>
</feature>
<evidence type="ECO:0000256" key="2">
    <source>
        <dbReference type="ARBA" id="ARBA00022692"/>
    </source>
</evidence>
<feature type="transmembrane region" description="Helical" evidence="6">
    <location>
        <begin position="494"/>
        <end position="517"/>
    </location>
</feature>
<feature type="transmembrane region" description="Helical" evidence="6">
    <location>
        <begin position="266"/>
        <end position="289"/>
    </location>
</feature>
<organism evidence="8">
    <name type="scientific">Caenorhabditis remanei</name>
    <name type="common">Caenorhabditis vulgaris</name>
    <dbReference type="NCBI Taxonomy" id="31234"/>
    <lineage>
        <taxon>Eukaryota</taxon>
        <taxon>Metazoa</taxon>
        <taxon>Ecdysozoa</taxon>
        <taxon>Nematoda</taxon>
        <taxon>Chromadorea</taxon>
        <taxon>Rhabditida</taxon>
        <taxon>Rhabditina</taxon>
        <taxon>Rhabditomorpha</taxon>
        <taxon>Rhabditoidea</taxon>
        <taxon>Rhabditidae</taxon>
        <taxon>Peloderinae</taxon>
        <taxon>Caenorhabditis</taxon>
    </lineage>
</organism>
<gene>
    <name evidence="7" type="ORF">CRE_22812</name>
</gene>